<gene>
    <name evidence="3" type="ORF">LTWDN19_00990</name>
</gene>
<dbReference type="PROSITE" id="PS51904">
    <property type="entry name" value="GLYCOSYL_HYDROL_F25_2"/>
    <property type="match status" value="1"/>
</dbReference>
<evidence type="ECO:0000259" key="2">
    <source>
        <dbReference type="Pfam" id="PF06605"/>
    </source>
</evidence>
<keyword evidence="4" id="KW-1185">Reference proteome</keyword>
<name>A0ABN6GG53_LATCU</name>
<accession>A0ABN6GG53</accession>
<dbReference type="Pfam" id="PF01183">
    <property type="entry name" value="Glyco_hydro_25"/>
    <property type="match status" value="1"/>
</dbReference>
<evidence type="ECO:0000256" key="1">
    <source>
        <dbReference type="ARBA" id="ARBA00010646"/>
    </source>
</evidence>
<evidence type="ECO:0000313" key="4">
    <source>
        <dbReference type="Proteomes" id="UP000825100"/>
    </source>
</evidence>
<dbReference type="RefSeq" id="WP_221276575.1">
    <property type="nucleotide sequence ID" value="NZ_AP024685.1"/>
</dbReference>
<dbReference type="InterPro" id="IPR010572">
    <property type="entry name" value="Tail_dom"/>
</dbReference>
<sequence>MYSIIAYDSPTDSVGKAIFNVATNKLVSAGKLTLKESDIDDFQLSVNQNNPLFGRVKPLQTHIVVKQDNTILFKGRALKPKREMTSSGQFVQSFSFESVLAYLLDSTQRFKEVHNTSPADFFKLLINVHNSQVPAYKQFKVGDIDVTNSTDNVYRFIDYANTYDAIKDKLISRLGGFLRIRIEPDGNYIDYLKDPGKEHSTDNPIKVGRNLKSASVEIDPTNVITRFIPLGATIESNNPSGETNVANPRITIASVNNGKDYIDIPELQGEFGIINGTNVWDDVHTPEILKPKAEQWIKDQTAAEEHWTISAVEIGLDRFKTFNVSDSYQFINPAVAEPQLLRITQKVIDVLSPHSSSLTIGDKKKTLTQYQSDALNAAKQVDALKSRVAAQTAKIVTISNELGEIGSIKEAQLTQDELIKELQEQVQKLQEQTGGDQYYEGNIIDVSEFQGTIDWSKVVNAGLALSVIRVQSGSSHIDTKYSANITNAISVGANYAVYAYFAATDPSDAAVEANDFYNRTKSVVGSSKEPRFWMIDVEEKTMIDMRSGISAYMDQLNSLGIPDNKIVLYIANHLYDSFNLDVSRAGAVWIPSYGKNDGTVAGSTKPSHPYDLWQYTSKGVVAGITENTVDMSTEPSDRFKKSYLVKG</sequence>
<reference evidence="3 4" key="1">
    <citation type="submission" date="2021-05" db="EMBL/GenBank/DDBJ databases">
        <title>Complete Genome Sequence of Latilactobacillus sp. Strain WDN19, a High D-Aspartate-producing Lactic Acid Bacterium Isolated from a Japanese Pickle.</title>
        <authorList>
            <person name="Kajitani K."/>
            <person name="Takahashi S."/>
        </authorList>
    </citation>
    <scope>NUCLEOTIDE SEQUENCE [LARGE SCALE GENOMIC DNA]</scope>
    <source>
        <strain evidence="3 4">WDN19</strain>
    </source>
</reference>
<comment type="similarity">
    <text evidence="1">Belongs to the glycosyl hydrolase 25 family.</text>
</comment>
<organism evidence="3 4">
    <name type="scientific">Latilactobacillus curvatus</name>
    <name type="common">Lactobacillus curvatus</name>
    <dbReference type="NCBI Taxonomy" id="28038"/>
    <lineage>
        <taxon>Bacteria</taxon>
        <taxon>Bacillati</taxon>
        <taxon>Bacillota</taxon>
        <taxon>Bacilli</taxon>
        <taxon>Lactobacillales</taxon>
        <taxon>Lactobacillaceae</taxon>
        <taxon>Latilactobacillus</taxon>
    </lineage>
</organism>
<dbReference type="PANTHER" id="PTHR34135">
    <property type="entry name" value="LYSOZYME"/>
    <property type="match status" value="1"/>
</dbReference>
<dbReference type="SUPFAM" id="SSF51445">
    <property type="entry name" value="(Trans)glycosidases"/>
    <property type="match status" value="1"/>
</dbReference>
<dbReference type="EMBL" id="AP024685">
    <property type="protein sequence ID" value="BCX29532.1"/>
    <property type="molecule type" value="Genomic_DNA"/>
</dbReference>
<evidence type="ECO:0000313" key="3">
    <source>
        <dbReference type="EMBL" id="BCX29532.1"/>
    </source>
</evidence>
<protein>
    <submittedName>
        <fullName evidence="3">Prophage P1 protein 52, endolysin</fullName>
    </submittedName>
</protein>
<dbReference type="InterPro" id="IPR002053">
    <property type="entry name" value="Glyco_hydro_25"/>
</dbReference>
<feature type="domain" description="Tail spike" evidence="2">
    <location>
        <begin position="138"/>
        <end position="372"/>
    </location>
</feature>
<dbReference type="Pfam" id="PF06605">
    <property type="entry name" value="Prophage_tail"/>
    <property type="match status" value="1"/>
</dbReference>
<dbReference type="Proteomes" id="UP000825100">
    <property type="component" value="Chromosome"/>
</dbReference>
<dbReference type="Gene3D" id="3.20.20.80">
    <property type="entry name" value="Glycosidases"/>
    <property type="match status" value="1"/>
</dbReference>
<dbReference type="InterPro" id="IPR017853">
    <property type="entry name" value="GH"/>
</dbReference>
<proteinExistence type="inferred from homology"/>
<dbReference type="PANTHER" id="PTHR34135:SF1">
    <property type="entry name" value="GLYCOSYL HYDROLASE FAMILY 25"/>
    <property type="match status" value="1"/>
</dbReference>
<dbReference type="CDD" id="cd06523">
    <property type="entry name" value="GH25_PlyB-like"/>
    <property type="match status" value="1"/>
</dbReference>